<dbReference type="InterPro" id="IPR005269">
    <property type="entry name" value="LOG"/>
</dbReference>
<dbReference type="EC" id="3.2.2.n1" evidence="2"/>
<dbReference type="PANTHER" id="PTHR31223">
    <property type="entry name" value="LOG FAMILY PROTEIN YJL055W"/>
    <property type="match status" value="1"/>
</dbReference>
<keyword evidence="2" id="KW-0203">Cytokinin biosynthesis</keyword>
<name>A0ABV5ARK4_9BACL</name>
<dbReference type="Pfam" id="PF03641">
    <property type="entry name" value="Lysine_decarbox"/>
    <property type="match status" value="1"/>
</dbReference>
<protein>
    <recommendedName>
        <fullName evidence="2">Cytokinin riboside 5'-monophosphate phosphoribohydrolase</fullName>
        <ecNumber evidence="2">3.2.2.n1</ecNumber>
    </recommendedName>
</protein>
<dbReference type="InterPro" id="IPR031100">
    <property type="entry name" value="LOG_fam"/>
</dbReference>
<evidence type="ECO:0000313" key="4">
    <source>
        <dbReference type="Proteomes" id="UP001580346"/>
    </source>
</evidence>
<sequence>MRSICVFAGSNDGVAPEYREQASRLGEHIARCGMRLIYGGSSFGLMGTAANAALASGGQVTGIMPTALFRREIVHEGLTEFIEVRDMHERKATMHQMADGFIALPGGIGTFEELFEVLCWAQIGLHSKPVGLLNVNGYYNPLMELIRHSVQEGFAGRMHLDLIILEEDAGALIERMCSPNGLPLQQTGDAETV</sequence>
<accession>A0ABV5ARK4</accession>
<dbReference type="NCBIfam" id="TIGR00730">
    <property type="entry name" value="Rossman fold protein, TIGR00730 family"/>
    <property type="match status" value="1"/>
</dbReference>
<comment type="similarity">
    <text evidence="1 2">Belongs to the LOG family.</text>
</comment>
<evidence type="ECO:0000313" key="3">
    <source>
        <dbReference type="EMBL" id="MFB5266828.1"/>
    </source>
</evidence>
<dbReference type="Proteomes" id="UP001580346">
    <property type="component" value="Unassembled WGS sequence"/>
</dbReference>
<keyword evidence="2" id="KW-0378">Hydrolase</keyword>
<proteinExistence type="inferred from homology"/>
<dbReference type="RefSeq" id="WP_375354723.1">
    <property type="nucleotide sequence ID" value="NZ_JBHHMI010000005.1"/>
</dbReference>
<dbReference type="PANTHER" id="PTHR31223:SF70">
    <property type="entry name" value="LOG FAMILY PROTEIN YJL055W"/>
    <property type="match status" value="1"/>
</dbReference>
<dbReference type="Gene3D" id="3.40.50.450">
    <property type="match status" value="1"/>
</dbReference>
<comment type="caution">
    <text evidence="3">The sequence shown here is derived from an EMBL/GenBank/DDBJ whole genome shotgun (WGS) entry which is preliminary data.</text>
</comment>
<organism evidence="3 4">
    <name type="scientific">Paenibacillus enshidis</name>
    <dbReference type="NCBI Taxonomy" id="1458439"/>
    <lineage>
        <taxon>Bacteria</taxon>
        <taxon>Bacillati</taxon>
        <taxon>Bacillota</taxon>
        <taxon>Bacilli</taxon>
        <taxon>Bacillales</taxon>
        <taxon>Paenibacillaceae</taxon>
        <taxon>Paenibacillus</taxon>
    </lineage>
</organism>
<evidence type="ECO:0000256" key="1">
    <source>
        <dbReference type="ARBA" id="ARBA00006763"/>
    </source>
</evidence>
<gene>
    <name evidence="3" type="ORF">ACE41H_08510</name>
</gene>
<dbReference type="SUPFAM" id="SSF102405">
    <property type="entry name" value="MCP/YpsA-like"/>
    <property type="match status" value="1"/>
</dbReference>
<keyword evidence="4" id="KW-1185">Reference proteome</keyword>
<dbReference type="EMBL" id="JBHHMI010000005">
    <property type="protein sequence ID" value="MFB5266828.1"/>
    <property type="molecule type" value="Genomic_DNA"/>
</dbReference>
<evidence type="ECO:0000256" key="2">
    <source>
        <dbReference type="RuleBase" id="RU363015"/>
    </source>
</evidence>
<reference evidence="3 4" key="1">
    <citation type="submission" date="2024-09" db="EMBL/GenBank/DDBJ databases">
        <title>Paenibacillus zeirhizospherea sp. nov., isolated from surface of the maize (Zea mays) roots in a horticulture field, Hungary.</title>
        <authorList>
            <person name="Marton D."/>
            <person name="Farkas M."/>
            <person name="Bedics A."/>
            <person name="Toth E."/>
            <person name="Tancsics A."/>
            <person name="Boka K."/>
            <person name="Maroti G."/>
            <person name="Kriszt B."/>
            <person name="Cserhati M."/>
        </authorList>
    </citation>
    <scope>NUCLEOTIDE SEQUENCE [LARGE SCALE GENOMIC DNA]</scope>
    <source>
        <strain evidence="3 4">KCTC 33519</strain>
    </source>
</reference>